<name>A0ACB7F1N6_NIBAL</name>
<sequence length="608" mass="67561">MTVTGTPLSRQSAQRLSDLVSREVTERVNSPPPVNEFKITRRLQIIVKHVISMLKHCKAKLSSCRSRSRTVGSRSPDTAAERASPALQESLREQTPVSLFGPEDRCSVGSFIDTTTEAVKEILLEHVSDIEVKSNAEISEEEHRQILNSIHEDADETASEIAHYIWVNREEFGLNYDGTPKPEAQSSRLNCWNVVANKIKILFARKFAKEAIASFIMKLKTKLNCKKASLEVLIPAADKVVLDMIPESPDECTYKSMASSISSGQHEAQSQQLGHIIYENLQRDHGDRKISLVTVQNEVDKFMNRMRNWLNQQTRKLAKKNNRVDDSLKRIRGALDLPEVPEDTVTPVESAAPYITAESGVSGDEDICTTPINEPRPPSVTYQPGDEHICTTPVNEPRPPSVTYQPGDEHICTTPVTEPRPPSVTDEPGVGDSVTPVCDRSPSIPDEEDDYTPKFECVGARVTDKPAVKDRTRPSENMYCGLMVTALVHECLKKAEISVSKDEINRLISILTDMLRTGGVDFKSIQPTGHRIKKTARAVHKDLCAVMGGKGVVARSLLSGDSEVYEFVIVALEKQLAKPKKPSIKKFFISLLHTVSKPFERCPCSICD</sequence>
<accession>A0ACB7F1N6</accession>
<evidence type="ECO:0000313" key="1">
    <source>
        <dbReference type="EMBL" id="KAG8008231.1"/>
    </source>
</evidence>
<gene>
    <name evidence="1" type="ORF">GBF38_019310</name>
</gene>
<protein>
    <submittedName>
        <fullName evidence="1">Uncharacterized protein</fullName>
    </submittedName>
</protein>
<dbReference type="Proteomes" id="UP000805704">
    <property type="component" value="Chromosome 19"/>
</dbReference>
<organism evidence="1 2">
    <name type="scientific">Nibea albiflora</name>
    <name type="common">Yellow drum</name>
    <name type="synonym">Corvina albiflora</name>
    <dbReference type="NCBI Taxonomy" id="240163"/>
    <lineage>
        <taxon>Eukaryota</taxon>
        <taxon>Metazoa</taxon>
        <taxon>Chordata</taxon>
        <taxon>Craniata</taxon>
        <taxon>Vertebrata</taxon>
        <taxon>Euteleostomi</taxon>
        <taxon>Actinopterygii</taxon>
        <taxon>Neopterygii</taxon>
        <taxon>Teleostei</taxon>
        <taxon>Neoteleostei</taxon>
        <taxon>Acanthomorphata</taxon>
        <taxon>Eupercaria</taxon>
        <taxon>Sciaenidae</taxon>
        <taxon>Nibea</taxon>
    </lineage>
</organism>
<comment type="caution">
    <text evidence="1">The sequence shown here is derived from an EMBL/GenBank/DDBJ whole genome shotgun (WGS) entry which is preliminary data.</text>
</comment>
<proteinExistence type="predicted"/>
<keyword evidence="2" id="KW-1185">Reference proteome</keyword>
<evidence type="ECO:0000313" key="2">
    <source>
        <dbReference type="Proteomes" id="UP000805704"/>
    </source>
</evidence>
<reference evidence="1" key="1">
    <citation type="submission" date="2020-04" db="EMBL/GenBank/DDBJ databases">
        <title>A chromosome-scale assembly and high-density genetic map of the yellow drum (Nibea albiflora) genome.</title>
        <authorList>
            <person name="Xu D."/>
            <person name="Zhang W."/>
            <person name="Chen R."/>
            <person name="Tan P."/>
            <person name="Wang L."/>
            <person name="Song H."/>
            <person name="Tian L."/>
            <person name="Zhu Q."/>
            <person name="Wang B."/>
        </authorList>
    </citation>
    <scope>NUCLEOTIDE SEQUENCE</scope>
    <source>
        <strain evidence="1">ZJHYS-2018</strain>
    </source>
</reference>
<dbReference type="EMBL" id="CM024807">
    <property type="protein sequence ID" value="KAG8008231.1"/>
    <property type="molecule type" value="Genomic_DNA"/>
</dbReference>